<dbReference type="InterPro" id="IPR036770">
    <property type="entry name" value="Ankyrin_rpt-contain_sf"/>
</dbReference>
<dbReference type="InterPro" id="IPR002110">
    <property type="entry name" value="Ankyrin_rpt"/>
</dbReference>
<protein>
    <submittedName>
        <fullName evidence="6">Protein phosphatase 1 regulatory subunit 12B-like</fullName>
    </submittedName>
</protein>
<feature type="region of interest" description="Disordered" evidence="4">
    <location>
        <begin position="144"/>
        <end position="172"/>
    </location>
</feature>
<dbReference type="PANTHER" id="PTHR24198:SF165">
    <property type="entry name" value="ANKYRIN REPEAT-CONTAINING PROTEIN-RELATED"/>
    <property type="match status" value="1"/>
</dbReference>
<accession>A0ABM0MI09</accession>
<organism evidence="5 6">
    <name type="scientific">Saccoglossus kowalevskii</name>
    <name type="common">Acorn worm</name>
    <dbReference type="NCBI Taxonomy" id="10224"/>
    <lineage>
        <taxon>Eukaryota</taxon>
        <taxon>Metazoa</taxon>
        <taxon>Hemichordata</taxon>
        <taxon>Enteropneusta</taxon>
        <taxon>Harrimaniidae</taxon>
        <taxon>Saccoglossus</taxon>
    </lineage>
</organism>
<gene>
    <name evidence="6" type="primary">LOC102807913</name>
</gene>
<evidence type="ECO:0000256" key="2">
    <source>
        <dbReference type="ARBA" id="ARBA00023043"/>
    </source>
</evidence>
<evidence type="ECO:0000313" key="6">
    <source>
        <dbReference type="RefSeq" id="XP_006819650.1"/>
    </source>
</evidence>
<sequence length="203" mass="22266">MTAVFISLSPGVFLYNDVTATRPISGWFGRHPKKENTETGDALTLQIVMGGNLDDIRNYVAAGRVDEQNKFGNTALHMSAKYGTVEIARLLVESKAALDIQDENGLTALHSSAESGTAEIARLLVDSKAALDIQDRVADSPFELFPNSITSESEEDADSTSESSESEEEFFGDDLVLQRVVFEKDEEVCQREISVIDKKRTPC</sequence>
<dbReference type="SUPFAM" id="SSF48403">
    <property type="entry name" value="Ankyrin repeat"/>
    <property type="match status" value="1"/>
</dbReference>
<feature type="compositionally biased region" description="Acidic residues" evidence="4">
    <location>
        <begin position="152"/>
        <end position="172"/>
    </location>
</feature>
<dbReference type="GeneID" id="102807913"/>
<keyword evidence="5" id="KW-1185">Reference proteome</keyword>
<dbReference type="SMART" id="SM00248">
    <property type="entry name" value="ANK"/>
    <property type="match status" value="2"/>
</dbReference>
<dbReference type="PROSITE" id="PS50297">
    <property type="entry name" value="ANK_REP_REGION"/>
    <property type="match status" value="2"/>
</dbReference>
<keyword evidence="2 3" id="KW-0040">ANK repeat</keyword>
<feature type="repeat" description="ANK" evidence="3">
    <location>
        <begin position="104"/>
        <end position="136"/>
    </location>
</feature>
<dbReference type="Gene3D" id="1.25.40.20">
    <property type="entry name" value="Ankyrin repeat-containing domain"/>
    <property type="match status" value="1"/>
</dbReference>
<evidence type="ECO:0000256" key="3">
    <source>
        <dbReference type="PROSITE-ProRule" id="PRU00023"/>
    </source>
</evidence>
<dbReference type="RefSeq" id="XP_006819650.1">
    <property type="nucleotide sequence ID" value="XM_006819587.1"/>
</dbReference>
<name>A0ABM0MI09_SACKO</name>
<evidence type="ECO:0000313" key="5">
    <source>
        <dbReference type="Proteomes" id="UP000694865"/>
    </source>
</evidence>
<proteinExistence type="predicted"/>
<dbReference type="PROSITE" id="PS50088">
    <property type="entry name" value="ANK_REPEAT"/>
    <property type="match status" value="2"/>
</dbReference>
<keyword evidence="1" id="KW-0677">Repeat</keyword>
<evidence type="ECO:0000256" key="1">
    <source>
        <dbReference type="ARBA" id="ARBA00022737"/>
    </source>
</evidence>
<dbReference type="Pfam" id="PF12796">
    <property type="entry name" value="Ank_2"/>
    <property type="match status" value="1"/>
</dbReference>
<dbReference type="PANTHER" id="PTHR24198">
    <property type="entry name" value="ANKYRIN REPEAT AND PROTEIN KINASE DOMAIN-CONTAINING PROTEIN"/>
    <property type="match status" value="1"/>
</dbReference>
<evidence type="ECO:0000256" key="4">
    <source>
        <dbReference type="SAM" id="MobiDB-lite"/>
    </source>
</evidence>
<dbReference type="Proteomes" id="UP000694865">
    <property type="component" value="Unplaced"/>
</dbReference>
<feature type="repeat" description="ANK" evidence="3">
    <location>
        <begin position="71"/>
        <end position="103"/>
    </location>
</feature>
<reference evidence="6" key="1">
    <citation type="submission" date="2025-08" db="UniProtKB">
        <authorList>
            <consortium name="RefSeq"/>
        </authorList>
    </citation>
    <scope>IDENTIFICATION</scope>
    <source>
        <tissue evidence="6">Testes</tissue>
    </source>
</reference>